<dbReference type="PANTHER" id="PTHR43034:SF2">
    <property type="entry name" value="ION-TRANSLOCATING OXIDOREDUCTASE COMPLEX SUBUNIT C"/>
    <property type="match status" value="1"/>
</dbReference>
<name>A0A3N6PSB7_NATCH</name>
<sequence>MAVNTTFELDPQSISERLYDAGVAGAGGAGFPSGAKWEKLDDVHSLLVNHQESEPNYYSDVWLADDRAEEFAAFFEAMIEEGLFDRIVVGTKQKYRDEWTTEFEAACDAAVYHEDDLPADLDDEEGIVFAYTGETYDFSEEQVLLMITAGERIGRDLPTDHGWLVHNTETLWNVRNALADETPVTRKYVHVDGDTPVHRCLEVPLGTTAADLLEAADLPPDELPDDAVLLDGGPGWSYAIDEDPRAFGTRKRTNAVMVLDEATVEEHTEQEDRVNVLEERDWYAREHETEPTTLEPESVRIPLITNAAYDGLVTPGDPTVEPGDSVSRGDVVAERTDGSISNNHHASIDGVVSEVTETHVVLESE</sequence>
<evidence type="ECO:0000256" key="6">
    <source>
        <dbReference type="ARBA" id="ARBA00023004"/>
    </source>
</evidence>
<dbReference type="Gene3D" id="3.40.50.11540">
    <property type="entry name" value="NADH-ubiquinone oxidoreductase 51kDa subunit"/>
    <property type="match status" value="1"/>
</dbReference>
<dbReference type="SUPFAM" id="SSF142019">
    <property type="entry name" value="Nqo1 FMN-binding domain-like"/>
    <property type="match status" value="1"/>
</dbReference>
<keyword evidence="6" id="KW-0408">Iron</keyword>
<dbReference type="GO" id="GO:0051539">
    <property type="term" value="F:4 iron, 4 sulfur cluster binding"/>
    <property type="evidence" value="ECO:0007669"/>
    <property type="project" value="UniProtKB-KW"/>
</dbReference>
<evidence type="ECO:0000256" key="4">
    <source>
        <dbReference type="ARBA" id="ARBA00022737"/>
    </source>
</evidence>
<reference evidence="10 11" key="1">
    <citation type="submission" date="2018-10" db="EMBL/GenBank/DDBJ databases">
        <title>Natrarchaeobius chitinivorans gen. nov., sp. nov., and Natrarchaeobius haloalkaliphilus sp. nov., alkaliphilic, chitin-utilizing haloarchaea from hypersaline alkaline lakes.</title>
        <authorList>
            <person name="Sorokin D.Y."/>
            <person name="Elcheninov A.G."/>
            <person name="Kostrikina N.A."/>
            <person name="Bale N.J."/>
            <person name="Sinninghe Damste J.S."/>
            <person name="Khijniak T.V."/>
            <person name="Kublanov I.V."/>
            <person name="Toshchakov S.V."/>
        </authorList>
    </citation>
    <scope>NUCLEOTIDE SEQUENCE [LARGE SCALE GENOMIC DNA]</scope>
    <source>
        <strain evidence="10 11">AArcht7</strain>
    </source>
</reference>
<dbReference type="PANTHER" id="PTHR43034">
    <property type="entry name" value="ION-TRANSLOCATING OXIDOREDUCTASE COMPLEX SUBUNIT C"/>
    <property type="match status" value="1"/>
</dbReference>
<evidence type="ECO:0000259" key="9">
    <source>
        <dbReference type="Pfam" id="PF13375"/>
    </source>
</evidence>
<proteinExistence type="predicted"/>
<evidence type="ECO:0000313" key="10">
    <source>
        <dbReference type="EMBL" id="RQH02396.1"/>
    </source>
</evidence>
<keyword evidence="7" id="KW-0411">Iron-sulfur</keyword>
<protein>
    <submittedName>
        <fullName evidence="10">NADH dehydrogenase subunit</fullName>
    </submittedName>
</protein>
<dbReference type="GO" id="GO:0009055">
    <property type="term" value="F:electron transfer activity"/>
    <property type="evidence" value="ECO:0007669"/>
    <property type="project" value="InterPro"/>
</dbReference>
<dbReference type="EMBL" id="REFZ01000002">
    <property type="protein sequence ID" value="RQH02396.1"/>
    <property type="molecule type" value="Genomic_DNA"/>
</dbReference>
<dbReference type="GO" id="GO:0016020">
    <property type="term" value="C:membrane"/>
    <property type="evidence" value="ECO:0007669"/>
    <property type="project" value="InterPro"/>
</dbReference>
<comment type="caution">
    <text evidence="10">The sequence shown here is derived from an EMBL/GenBank/DDBJ whole genome shotgun (WGS) entry which is preliminary data.</text>
</comment>
<dbReference type="InterPro" id="IPR026902">
    <property type="entry name" value="RnfC_N"/>
</dbReference>
<evidence type="ECO:0000313" key="11">
    <source>
        <dbReference type="Proteomes" id="UP000281431"/>
    </source>
</evidence>
<dbReference type="Proteomes" id="UP000281431">
    <property type="component" value="Unassembled WGS sequence"/>
</dbReference>
<keyword evidence="4" id="KW-0677">Repeat</keyword>
<feature type="domain" description="RnfC Barrel sandwich hybrid" evidence="9">
    <location>
        <begin position="314"/>
        <end position="362"/>
    </location>
</feature>
<keyword evidence="1" id="KW-0813">Transport</keyword>
<gene>
    <name evidence="10" type="ORF">EA472_03580</name>
</gene>
<evidence type="ECO:0000256" key="3">
    <source>
        <dbReference type="ARBA" id="ARBA00022723"/>
    </source>
</evidence>
<organism evidence="10 11">
    <name type="scientific">Natrarchaeobius chitinivorans</name>
    <dbReference type="NCBI Taxonomy" id="1679083"/>
    <lineage>
        <taxon>Archaea</taxon>
        <taxon>Methanobacteriati</taxon>
        <taxon>Methanobacteriota</taxon>
        <taxon>Stenosarchaea group</taxon>
        <taxon>Halobacteria</taxon>
        <taxon>Halobacteriales</taxon>
        <taxon>Natrialbaceae</taxon>
        <taxon>Natrarchaeobius</taxon>
    </lineage>
</organism>
<dbReference type="GO" id="GO:0046872">
    <property type="term" value="F:metal ion binding"/>
    <property type="evidence" value="ECO:0007669"/>
    <property type="project" value="UniProtKB-KW"/>
</dbReference>
<dbReference type="OrthoDB" id="297477at2157"/>
<dbReference type="InterPro" id="IPR011538">
    <property type="entry name" value="Nuo51_FMN-bd"/>
</dbReference>
<evidence type="ECO:0000259" key="8">
    <source>
        <dbReference type="Pfam" id="PF01512"/>
    </source>
</evidence>
<dbReference type="Pfam" id="PF13375">
    <property type="entry name" value="RnfC_N"/>
    <property type="match status" value="1"/>
</dbReference>
<dbReference type="InterPro" id="IPR037225">
    <property type="entry name" value="Nuo51_FMN-bd_sf"/>
</dbReference>
<accession>A0A3N6PSB7</accession>
<keyword evidence="2" id="KW-0004">4Fe-4S</keyword>
<evidence type="ECO:0000256" key="2">
    <source>
        <dbReference type="ARBA" id="ARBA00022485"/>
    </source>
</evidence>
<keyword evidence="5" id="KW-0249">Electron transport</keyword>
<feature type="domain" description="NADH-ubiquinone oxidoreductase 51kDa subunit FMN-binding" evidence="8">
    <location>
        <begin position="20"/>
        <end position="175"/>
    </location>
</feature>
<dbReference type="InterPro" id="IPR010208">
    <property type="entry name" value="Ion_transpt_RnfC/RsxC"/>
</dbReference>
<evidence type="ECO:0000256" key="5">
    <source>
        <dbReference type="ARBA" id="ARBA00022982"/>
    </source>
</evidence>
<dbReference type="Pfam" id="PF01512">
    <property type="entry name" value="Complex1_51K"/>
    <property type="match status" value="1"/>
</dbReference>
<evidence type="ECO:0000256" key="1">
    <source>
        <dbReference type="ARBA" id="ARBA00022448"/>
    </source>
</evidence>
<dbReference type="AlphaFoldDB" id="A0A3N6PSB7"/>
<keyword evidence="3" id="KW-0479">Metal-binding</keyword>
<evidence type="ECO:0000256" key="7">
    <source>
        <dbReference type="ARBA" id="ARBA00023014"/>
    </source>
</evidence>
<keyword evidence="11" id="KW-1185">Reference proteome</keyword>